<accession>A0AAE3Y1L4</accession>
<evidence type="ECO:0000313" key="2">
    <source>
        <dbReference type="Proteomes" id="UP001184828"/>
    </source>
</evidence>
<gene>
    <name evidence="1" type="ORF">J2738_003841</name>
</gene>
<organism evidence="1 2">
    <name type="scientific">Variovorax paradoxus</name>
    <dbReference type="NCBI Taxonomy" id="34073"/>
    <lineage>
        <taxon>Bacteria</taxon>
        <taxon>Pseudomonadati</taxon>
        <taxon>Pseudomonadota</taxon>
        <taxon>Betaproteobacteria</taxon>
        <taxon>Burkholderiales</taxon>
        <taxon>Comamonadaceae</taxon>
        <taxon>Variovorax</taxon>
    </lineage>
</organism>
<comment type="caution">
    <text evidence="1">The sequence shown here is derived from an EMBL/GenBank/DDBJ whole genome shotgun (WGS) entry which is preliminary data.</text>
</comment>
<name>A0AAE3Y1L4_VARPD</name>
<dbReference type="EMBL" id="JAVDQZ010000005">
    <property type="protein sequence ID" value="MDR6427686.1"/>
    <property type="molecule type" value="Genomic_DNA"/>
</dbReference>
<dbReference type="RefSeq" id="WP_261380413.1">
    <property type="nucleotide sequence ID" value="NZ_JAUSRU010000004.1"/>
</dbReference>
<evidence type="ECO:0000313" key="1">
    <source>
        <dbReference type="EMBL" id="MDR6427686.1"/>
    </source>
</evidence>
<dbReference type="AlphaFoldDB" id="A0AAE3Y1L4"/>
<reference evidence="1" key="1">
    <citation type="submission" date="2023-07" db="EMBL/GenBank/DDBJ databases">
        <title>Sorghum-associated microbial communities from plants grown in Nebraska, USA.</title>
        <authorList>
            <person name="Schachtman D."/>
        </authorList>
    </citation>
    <scope>NUCLEOTIDE SEQUENCE</scope>
    <source>
        <strain evidence="1">DS2114</strain>
    </source>
</reference>
<protein>
    <submittedName>
        <fullName evidence="1">Uncharacterized protein</fullName>
    </submittedName>
</protein>
<dbReference type="Proteomes" id="UP001184828">
    <property type="component" value="Unassembled WGS sequence"/>
</dbReference>
<proteinExistence type="predicted"/>
<sequence length="228" mass="24938">MIRTDPHHHPKERTDMVFAGEGILISSMEVLPEEEADFNEWFDREHLAERVAIPGFLEARRYESVGTPTRYLQIYNTTSFDVLDGAPYKAALANQTEWSNHHISRFIAPTRVVGHLVHSAGVARGVAVALIRLRPSGDPAMMPALASVLSVLDQPGTASVHFVEADAGLSRPVTADSGYVGSEDCYVLIECTSEAAAGKIIARLGASVEKYGELIDARVFRYRMDIGA</sequence>